<reference evidence="3 4" key="1">
    <citation type="journal article" date="2009" name="Appl. Environ. Microbiol.">
        <title>Genomic analysis of 'Elusimicrobium minutum,' the first cultivated representative of the phylum 'Elusimicrobia' (formerly termite group 1).</title>
        <authorList>
            <person name="Herlemann D.P.R."/>
            <person name="Geissinger O."/>
            <person name="Ikeda-Ohtsubo W."/>
            <person name="Kunin V."/>
            <person name="Sun H."/>
            <person name="Lapidus A."/>
            <person name="Hugenholtz P."/>
            <person name="Brune A."/>
        </authorList>
    </citation>
    <scope>NUCLEOTIDE SEQUENCE [LARGE SCALE GENOMIC DNA]</scope>
    <source>
        <strain evidence="3 4">Pei191</strain>
    </source>
</reference>
<dbReference type="STRING" id="445932.Emin_0329"/>
<dbReference type="OrthoDB" id="9764664at2"/>
<evidence type="ECO:0000256" key="1">
    <source>
        <dbReference type="SAM" id="Phobius"/>
    </source>
</evidence>
<gene>
    <name evidence="3" type="ordered locus">Emin_0329</name>
</gene>
<dbReference type="InterPro" id="IPR052336">
    <property type="entry name" value="MlaD_Phospholipid_Transporter"/>
</dbReference>
<feature type="transmembrane region" description="Helical" evidence="1">
    <location>
        <begin position="7"/>
        <end position="26"/>
    </location>
</feature>
<protein>
    <submittedName>
        <fullName evidence="3">ABC-type transport system involved in resistance to organic solvents, periplasmic component</fullName>
    </submittedName>
</protein>
<dbReference type="EMBL" id="CP001055">
    <property type="protein sequence ID" value="ACC97888.1"/>
    <property type="molecule type" value="Genomic_DNA"/>
</dbReference>
<dbReference type="AlphaFoldDB" id="B2KBY4"/>
<dbReference type="PANTHER" id="PTHR33371">
    <property type="entry name" value="INTERMEMBRANE PHOSPHOLIPID TRANSPORT SYSTEM BINDING PROTEIN MLAD-RELATED"/>
    <property type="match status" value="1"/>
</dbReference>
<dbReference type="InterPro" id="IPR003399">
    <property type="entry name" value="Mce/MlaD"/>
</dbReference>
<proteinExistence type="predicted"/>
<evidence type="ECO:0000313" key="4">
    <source>
        <dbReference type="Proteomes" id="UP000001029"/>
    </source>
</evidence>
<dbReference type="KEGG" id="emi:Emin_0329"/>
<dbReference type="Pfam" id="PF02470">
    <property type="entry name" value="MlaD"/>
    <property type="match status" value="1"/>
</dbReference>
<name>B2KBY4_ELUMP</name>
<keyword evidence="1" id="KW-0812">Transmembrane</keyword>
<feature type="domain" description="Mce/MlaD" evidence="2">
    <location>
        <begin position="33"/>
        <end position="108"/>
    </location>
</feature>
<evidence type="ECO:0000259" key="2">
    <source>
        <dbReference type="Pfam" id="PF02470"/>
    </source>
</evidence>
<accession>B2KBY4</accession>
<organism evidence="3 4">
    <name type="scientific">Elusimicrobium minutum (strain Pei191)</name>
    <dbReference type="NCBI Taxonomy" id="445932"/>
    <lineage>
        <taxon>Bacteria</taxon>
        <taxon>Pseudomonadati</taxon>
        <taxon>Elusimicrobiota</taxon>
        <taxon>Elusimicrobia</taxon>
        <taxon>Elusimicrobiales</taxon>
        <taxon>Elusimicrobiaceae</taxon>
        <taxon>Elusimicrobium</taxon>
    </lineage>
</organism>
<dbReference type="Proteomes" id="UP000001029">
    <property type="component" value="Chromosome"/>
</dbReference>
<evidence type="ECO:0000313" key="3">
    <source>
        <dbReference type="EMBL" id="ACC97888.1"/>
    </source>
</evidence>
<dbReference type="PANTHER" id="PTHR33371:SF4">
    <property type="entry name" value="INTERMEMBRANE PHOSPHOLIPID TRANSPORT SYSTEM BINDING PROTEIN MLAD"/>
    <property type="match status" value="1"/>
</dbReference>
<sequence>MRAETKVGIFAVAGVILFGISVYMLGNISTGGEYKVNVRFSDVTGLPGKSTVKLNGVDVGKVRRIKMNGDHVLVTVGIKDGVEIYRDAAFKITTSSIIGSKFLSIAQGKPGKGILKNGDTIDGANEPSMDQMVQETLASVKQFVDSINGDGGLGEDLNATLSNVRNLSANLNELIASLKPYLENSAHDISYMTADLRDLIAKADSIVDKIDNGDGMIGALINDPEVKQNVKESFADLKETLAETKTFVGKMSRFRVFWVFDGYYNMDAEALAAQVALKVYPSNNYTYYRAGFANIGNEDDFVSDNDYMERNKLDLRLGFYNNYFDFSAGLVWGAGGAELILKPFYGHGFWERLTLQGRFTDFGRDRTINNRDFSKPNVLYGVNFEINRFIEIGAGMSDALEVNQPYIRAMIKFQDKDISSFFGLAAMASN</sequence>
<keyword evidence="1" id="KW-0472">Membrane</keyword>
<keyword evidence="1" id="KW-1133">Transmembrane helix</keyword>
<keyword evidence="4" id="KW-1185">Reference proteome</keyword>
<dbReference type="HOGENOM" id="CLU_637333_0_0_0"/>
<dbReference type="RefSeq" id="WP_012414503.1">
    <property type="nucleotide sequence ID" value="NC_010644.1"/>
</dbReference>